<dbReference type="GO" id="GO:0006084">
    <property type="term" value="P:acetyl-CoA metabolic process"/>
    <property type="evidence" value="ECO:0007669"/>
    <property type="project" value="InterPro"/>
</dbReference>
<evidence type="ECO:0000256" key="1">
    <source>
        <dbReference type="ARBA" id="ARBA00007061"/>
    </source>
</evidence>
<dbReference type="InterPro" id="IPR016039">
    <property type="entry name" value="Thiolase-like"/>
</dbReference>
<dbReference type="PATRIC" id="fig|1133569.4.peg.1284"/>
<comment type="similarity">
    <text evidence="1">Belongs to the thiolase-like superfamily. HMG-CoA synthase family.</text>
</comment>
<dbReference type="InterPro" id="IPR011554">
    <property type="entry name" value="HMG_CoA_synthase_prok"/>
</dbReference>
<feature type="binding site" evidence="4">
    <location>
        <position position="277"/>
    </location>
    <ligand>
        <name>(3S)-3-hydroxy-3-methylglutaryl-CoA</name>
        <dbReference type="ChEBI" id="CHEBI:43074"/>
    </ligand>
</feature>
<dbReference type="NCBIfam" id="TIGR01835">
    <property type="entry name" value="HMG-CoA-S_prok"/>
    <property type="match status" value="1"/>
</dbReference>
<dbReference type="InterPro" id="IPR013746">
    <property type="entry name" value="HMG_CoA_synt_C_dom"/>
</dbReference>
<evidence type="ECO:0000256" key="3">
    <source>
        <dbReference type="PIRSR" id="PIRSR611554-1"/>
    </source>
</evidence>
<dbReference type="PANTHER" id="PTHR43323:SF2">
    <property type="entry name" value="HYDROXYMETHYLGLUTARYL-COA SYNTHASE"/>
    <property type="match status" value="1"/>
</dbReference>
<evidence type="ECO:0000313" key="7">
    <source>
        <dbReference type="EMBL" id="KRM88511.1"/>
    </source>
</evidence>
<evidence type="ECO:0000256" key="4">
    <source>
        <dbReference type="PIRSR" id="PIRSR611554-2"/>
    </source>
</evidence>
<gene>
    <name evidence="7" type="ORF">FD21_GL001154</name>
</gene>
<dbReference type="GO" id="GO:0004421">
    <property type="term" value="F:hydroxymethylglutaryl-CoA synthase activity"/>
    <property type="evidence" value="ECO:0007669"/>
    <property type="project" value="InterPro"/>
</dbReference>
<feature type="active site" description="Proton donor/acceptor" evidence="3">
    <location>
        <position position="81"/>
    </location>
</feature>
<evidence type="ECO:0000256" key="2">
    <source>
        <dbReference type="ARBA" id="ARBA00022679"/>
    </source>
</evidence>
<feature type="binding site" evidence="4">
    <location>
        <position position="244"/>
    </location>
    <ligand>
        <name>(3S)-3-hydroxy-3-methylglutaryl-CoA</name>
        <dbReference type="ChEBI" id="CHEBI:43074"/>
    </ligand>
</feature>
<dbReference type="STRING" id="1133569.FD21_GL001154"/>
<feature type="active site" description="Proton donor/acceptor" evidence="3">
    <location>
        <position position="235"/>
    </location>
</feature>
<dbReference type="EMBL" id="AYYX01000031">
    <property type="protein sequence ID" value="KRM88511.1"/>
    <property type="molecule type" value="Genomic_DNA"/>
</dbReference>
<keyword evidence="2" id="KW-0808">Transferase</keyword>
<dbReference type="CDD" id="cd00827">
    <property type="entry name" value="init_cond_enzymes"/>
    <property type="match status" value="1"/>
</dbReference>
<accession>A0A0R2C9H4</accession>
<organism evidence="7 8">
    <name type="scientific">Liquorilactobacillus vini DSM 20605</name>
    <dbReference type="NCBI Taxonomy" id="1133569"/>
    <lineage>
        <taxon>Bacteria</taxon>
        <taxon>Bacillati</taxon>
        <taxon>Bacillota</taxon>
        <taxon>Bacilli</taxon>
        <taxon>Lactobacillales</taxon>
        <taxon>Lactobacillaceae</taxon>
        <taxon>Liquorilactobacillus</taxon>
    </lineage>
</organism>
<sequence>MKLQIGIDKIGFYTSDLYIDMVDLAHARNEDPNKYLIGIGQEKMAVIRPTQDAVTLAANAVEQILDSTDKQNLGLILFGTESGVDNSKSAASYLAGLLELPSSIRTVELKQACFAATAGLELAYGFLLTHPREKVLVIGADVARYGLKTPGEPTQGGGAVALLLSAAPRILALNNDNVAAMEDAMDFWRPIGESQAQVAGKFSTELYLQLLQQVWRTYQNQTNLKLSDFAAVLFHLPYTKLGLKGLRSLLGTTTLPVASYLLHQFEAARYFNRQVGNLYTGSLYLSFLSLLKNSDRLQAGDRLGFYSYGSGAQAEFFSGILQKNFKKQVAFIKTGADLAARKKISIAEYEELYQQQKYSNQQVELDATKDPANYVLLGIRNYQRQYQVRNNS</sequence>
<dbReference type="Gene3D" id="3.40.47.10">
    <property type="match status" value="2"/>
</dbReference>
<proteinExistence type="inferred from homology"/>
<feature type="active site" description="Acyl-thioester intermediate" evidence="3">
    <location>
        <position position="113"/>
    </location>
</feature>
<evidence type="ECO:0000259" key="6">
    <source>
        <dbReference type="Pfam" id="PF08540"/>
    </source>
</evidence>
<feature type="binding site" evidence="4">
    <location>
        <position position="31"/>
    </location>
    <ligand>
        <name>(3S)-3-hydroxy-3-methylglutaryl-CoA</name>
        <dbReference type="ChEBI" id="CHEBI:43074"/>
    </ligand>
</feature>
<feature type="domain" description="Hydroxymethylglutaryl-coenzyme A synthase C-terminal" evidence="6">
    <location>
        <begin position="180"/>
        <end position="250"/>
    </location>
</feature>
<feature type="binding site" evidence="4">
    <location>
        <position position="145"/>
    </location>
    <ligand>
        <name>(3S)-3-hydroxy-3-methylglutaryl-CoA</name>
        <dbReference type="ChEBI" id="CHEBI:43074"/>
    </ligand>
</feature>
<feature type="domain" description="Hydroxymethylglutaryl-coenzyme A synthase N-terminal" evidence="5">
    <location>
        <begin position="4"/>
        <end position="165"/>
    </location>
</feature>
<keyword evidence="8" id="KW-1185">Reference proteome</keyword>
<reference evidence="7 8" key="1">
    <citation type="journal article" date="2015" name="Genome Announc.">
        <title>Expanding the biotechnology potential of lactobacilli through comparative genomics of 213 strains and associated genera.</title>
        <authorList>
            <person name="Sun Z."/>
            <person name="Harris H.M."/>
            <person name="McCann A."/>
            <person name="Guo C."/>
            <person name="Argimon S."/>
            <person name="Zhang W."/>
            <person name="Yang X."/>
            <person name="Jeffery I.B."/>
            <person name="Cooney J.C."/>
            <person name="Kagawa T.F."/>
            <person name="Liu W."/>
            <person name="Song Y."/>
            <person name="Salvetti E."/>
            <person name="Wrobel A."/>
            <person name="Rasinkangas P."/>
            <person name="Parkhill J."/>
            <person name="Rea M.C."/>
            <person name="O'Sullivan O."/>
            <person name="Ritari J."/>
            <person name="Douillard F.P."/>
            <person name="Paul Ross R."/>
            <person name="Yang R."/>
            <person name="Briner A.E."/>
            <person name="Felis G.E."/>
            <person name="de Vos W.M."/>
            <person name="Barrangou R."/>
            <person name="Klaenhammer T.R."/>
            <person name="Caufield P.W."/>
            <person name="Cui Y."/>
            <person name="Zhang H."/>
            <person name="O'Toole P.W."/>
        </authorList>
    </citation>
    <scope>NUCLEOTIDE SEQUENCE [LARGE SCALE GENOMIC DNA]</scope>
    <source>
        <strain evidence="7 8">DSM 20605</strain>
    </source>
</reference>
<dbReference type="Pfam" id="PF08540">
    <property type="entry name" value="HMG_CoA_synt_C"/>
    <property type="match status" value="2"/>
</dbReference>
<comment type="caution">
    <text evidence="7">The sequence shown here is derived from an EMBL/GenBank/DDBJ whole genome shotgun (WGS) entry which is preliminary data.</text>
</comment>
<name>A0A0R2C9H4_9LACO</name>
<dbReference type="PANTHER" id="PTHR43323">
    <property type="entry name" value="3-HYDROXY-3-METHYLGLUTARYL COENZYME A SYNTHASE"/>
    <property type="match status" value="1"/>
</dbReference>
<dbReference type="eggNOG" id="COG3425">
    <property type="taxonomic scope" value="Bacteria"/>
</dbReference>
<dbReference type="SUPFAM" id="SSF53901">
    <property type="entry name" value="Thiolase-like"/>
    <property type="match status" value="2"/>
</dbReference>
<dbReference type="InterPro" id="IPR013528">
    <property type="entry name" value="HMG_CoA_synth_N"/>
</dbReference>
<evidence type="ECO:0000313" key="8">
    <source>
        <dbReference type="Proteomes" id="UP000051576"/>
    </source>
</evidence>
<protein>
    <submittedName>
        <fullName evidence="7">Hydroxymethylglutaryl-CoA synthase</fullName>
    </submittedName>
</protein>
<evidence type="ECO:0000259" key="5">
    <source>
        <dbReference type="Pfam" id="PF01154"/>
    </source>
</evidence>
<dbReference type="AlphaFoldDB" id="A0A0R2C9H4"/>
<dbReference type="Proteomes" id="UP000051576">
    <property type="component" value="Unassembled WGS sequence"/>
</dbReference>
<dbReference type="Pfam" id="PF01154">
    <property type="entry name" value="HMG_CoA_synt_N"/>
    <property type="match status" value="1"/>
</dbReference>
<feature type="domain" description="Hydroxymethylglutaryl-coenzyme A synthase C-terminal" evidence="6">
    <location>
        <begin position="265"/>
        <end position="370"/>
    </location>
</feature>